<feature type="domain" description="Acetyl-CoA hydrolase/transferase N-terminal" evidence="4">
    <location>
        <begin position="67"/>
        <end position="221"/>
    </location>
</feature>
<dbReference type="InterPro" id="IPR002110">
    <property type="entry name" value="Ankyrin_rpt"/>
</dbReference>
<evidence type="ECO:0000256" key="3">
    <source>
        <dbReference type="PROSITE-ProRule" id="PRU00023"/>
    </source>
</evidence>
<dbReference type="Pfam" id="PF00023">
    <property type="entry name" value="Ank"/>
    <property type="match status" value="1"/>
</dbReference>
<keyword evidence="3" id="KW-0040">ANK repeat</keyword>
<keyword evidence="2" id="KW-0808">Transferase</keyword>
<dbReference type="Pfam" id="PF13336">
    <property type="entry name" value="AcetylCoA_hyd_C"/>
    <property type="match status" value="2"/>
</dbReference>
<dbReference type="InterPro" id="IPR046433">
    <property type="entry name" value="ActCoA_hydro"/>
</dbReference>
<dbReference type="Pfam" id="PF12796">
    <property type="entry name" value="Ank_2"/>
    <property type="match status" value="4"/>
</dbReference>
<accession>A0A232FG61</accession>
<gene>
    <name evidence="6" type="ORF">TSAR_003822</name>
</gene>
<comment type="caution">
    <text evidence="6">The sequence shown here is derived from an EMBL/GenBank/DDBJ whole genome shotgun (WGS) entry which is preliminary data.</text>
</comment>
<dbReference type="InterPro" id="IPR037171">
    <property type="entry name" value="NagB/RpiA_transferase-like"/>
</dbReference>
<feature type="repeat" description="ANK" evidence="3">
    <location>
        <begin position="833"/>
        <end position="865"/>
    </location>
</feature>
<dbReference type="SUPFAM" id="SSF100950">
    <property type="entry name" value="NagB/RpiA/CoA transferase-like"/>
    <property type="match status" value="4"/>
</dbReference>
<feature type="repeat" description="ANK" evidence="3">
    <location>
        <begin position="553"/>
        <end position="585"/>
    </location>
</feature>
<protein>
    <submittedName>
        <fullName evidence="6">Uncharacterized protein</fullName>
    </submittedName>
</protein>
<dbReference type="InterPro" id="IPR003702">
    <property type="entry name" value="ActCoA_hydro_N"/>
</dbReference>
<proteinExistence type="inferred from homology"/>
<dbReference type="OrthoDB" id="10250396at2759"/>
<dbReference type="Proteomes" id="UP000215335">
    <property type="component" value="Unassembled WGS sequence"/>
</dbReference>
<feature type="repeat" description="ANK" evidence="3">
    <location>
        <begin position="586"/>
        <end position="613"/>
    </location>
</feature>
<dbReference type="STRING" id="543379.A0A232FG61"/>
<feature type="repeat" description="ANK" evidence="3">
    <location>
        <begin position="863"/>
        <end position="895"/>
    </location>
</feature>
<evidence type="ECO:0000256" key="2">
    <source>
        <dbReference type="ARBA" id="ARBA00022679"/>
    </source>
</evidence>
<dbReference type="PANTHER" id="PTHR21432:SF20">
    <property type="entry name" value="ACETYL-COA HYDROLASE"/>
    <property type="match status" value="1"/>
</dbReference>
<dbReference type="GO" id="GO:0005739">
    <property type="term" value="C:mitochondrion"/>
    <property type="evidence" value="ECO:0007669"/>
    <property type="project" value="TreeGrafter"/>
</dbReference>
<name>A0A232FG61_9HYME</name>
<reference evidence="6 7" key="1">
    <citation type="journal article" date="2017" name="Curr. Biol.">
        <title>The Evolution of Venom by Co-option of Single-Copy Genes.</title>
        <authorList>
            <person name="Martinson E.O."/>
            <person name="Mrinalini"/>
            <person name="Kelkar Y.D."/>
            <person name="Chang C.H."/>
            <person name="Werren J.H."/>
        </authorList>
    </citation>
    <scope>NUCLEOTIDE SEQUENCE [LARGE SCALE GENOMIC DNA]</scope>
    <source>
        <strain evidence="6 7">Alberta</strain>
        <tissue evidence="6">Whole body</tissue>
    </source>
</reference>
<feature type="repeat" description="ANK" evidence="3">
    <location>
        <begin position="687"/>
        <end position="719"/>
    </location>
</feature>
<feature type="domain" description="Acetyl-CoA hydrolase/transferase C-terminal" evidence="5">
    <location>
        <begin position="1413"/>
        <end position="1567"/>
    </location>
</feature>
<comment type="similarity">
    <text evidence="1">Belongs to the acetyl-CoA hydrolase/transferase family.</text>
</comment>
<evidence type="ECO:0000313" key="7">
    <source>
        <dbReference type="Proteomes" id="UP000215335"/>
    </source>
</evidence>
<feature type="repeat" description="ANK" evidence="3">
    <location>
        <begin position="932"/>
        <end position="964"/>
    </location>
</feature>
<dbReference type="GO" id="GO:0006083">
    <property type="term" value="P:acetate metabolic process"/>
    <property type="evidence" value="ECO:0007669"/>
    <property type="project" value="InterPro"/>
</dbReference>
<dbReference type="InterPro" id="IPR026888">
    <property type="entry name" value="AcetylCoA_hyd_C"/>
</dbReference>
<organism evidence="6 7">
    <name type="scientific">Trichomalopsis sarcophagae</name>
    <dbReference type="NCBI Taxonomy" id="543379"/>
    <lineage>
        <taxon>Eukaryota</taxon>
        <taxon>Metazoa</taxon>
        <taxon>Ecdysozoa</taxon>
        <taxon>Arthropoda</taxon>
        <taxon>Hexapoda</taxon>
        <taxon>Insecta</taxon>
        <taxon>Pterygota</taxon>
        <taxon>Neoptera</taxon>
        <taxon>Endopterygota</taxon>
        <taxon>Hymenoptera</taxon>
        <taxon>Apocrita</taxon>
        <taxon>Proctotrupomorpha</taxon>
        <taxon>Chalcidoidea</taxon>
        <taxon>Pteromalidae</taxon>
        <taxon>Pteromalinae</taxon>
        <taxon>Trichomalopsis</taxon>
    </lineage>
</organism>
<dbReference type="Pfam" id="PF02550">
    <property type="entry name" value="AcetylCoA_hydro"/>
    <property type="match status" value="2"/>
</dbReference>
<dbReference type="SUPFAM" id="SSF48403">
    <property type="entry name" value="Ankyrin repeat"/>
    <property type="match status" value="2"/>
</dbReference>
<dbReference type="InterPro" id="IPR036770">
    <property type="entry name" value="Ankyrin_rpt-contain_sf"/>
</dbReference>
<dbReference type="Gene3D" id="3.30.750.70">
    <property type="entry name" value="4-hydroxybutyrate coenzyme like domains"/>
    <property type="match status" value="2"/>
</dbReference>
<evidence type="ECO:0000313" key="6">
    <source>
        <dbReference type="EMBL" id="OXU29510.1"/>
    </source>
</evidence>
<evidence type="ECO:0000256" key="1">
    <source>
        <dbReference type="ARBA" id="ARBA00009632"/>
    </source>
</evidence>
<feature type="repeat" description="ANK" evidence="3">
    <location>
        <begin position="753"/>
        <end position="785"/>
    </location>
</feature>
<dbReference type="Gene3D" id="1.25.40.20">
    <property type="entry name" value="Ankyrin repeat-containing domain"/>
    <property type="match status" value="4"/>
</dbReference>
<evidence type="ECO:0000259" key="5">
    <source>
        <dbReference type="Pfam" id="PF13336"/>
    </source>
</evidence>
<dbReference type="GO" id="GO:0008775">
    <property type="term" value="F:acetate CoA-transferase activity"/>
    <property type="evidence" value="ECO:0007669"/>
    <property type="project" value="InterPro"/>
</dbReference>
<feature type="repeat" description="ANK" evidence="3">
    <location>
        <begin position="654"/>
        <end position="686"/>
    </location>
</feature>
<feature type="domain" description="Acetyl-CoA hydrolase/transferase N-terminal" evidence="4">
    <location>
        <begin position="1171"/>
        <end position="1321"/>
    </location>
</feature>
<dbReference type="SMART" id="SM00248">
    <property type="entry name" value="ANK"/>
    <property type="match status" value="14"/>
</dbReference>
<keyword evidence="7" id="KW-1185">Reference proteome</keyword>
<dbReference type="Gene3D" id="3.40.1080.20">
    <property type="entry name" value="Acetyl-CoA hydrolase/transferase C-terminal domain"/>
    <property type="match status" value="2"/>
</dbReference>
<dbReference type="EMBL" id="NNAY01000282">
    <property type="protein sequence ID" value="OXU29510.1"/>
    <property type="molecule type" value="Genomic_DNA"/>
</dbReference>
<dbReference type="InterPro" id="IPR038460">
    <property type="entry name" value="AcetylCoA_hyd_C_sf"/>
</dbReference>
<dbReference type="PROSITE" id="PS50088">
    <property type="entry name" value="ANK_REPEAT"/>
    <property type="match status" value="10"/>
</dbReference>
<feature type="repeat" description="ANK" evidence="3">
    <location>
        <begin position="520"/>
        <end position="552"/>
    </location>
</feature>
<evidence type="ECO:0000259" key="4">
    <source>
        <dbReference type="Pfam" id="PF02550"/>
    </source>
</evidence>
<sequence>MSLQKMTSLSRALSALRPYRAATAGSKSYFTYVNEPSMPIPNKEPCWVKTAEEALESAGLASNKLVFAQGAAATPVELLRGMTALGAQKNVNNVRLFHMHLEGEAPFASKEVQKHFRSVSLFIGGNVRKAVNEGRADCIPIFLHEIPKVFNEGHVKPDIALIHVTPPDSKGYCSLGTSVDCVRAALIHSKIIVAQVNKHMPRTFGDALIHKSHIDFAINHDNPLPSHGGNEPSKEEKLIGKNIADNLVDNGATLQLGIGSIPDATLSLLKSHKDLGVHSEMFSDGVVDLVNLGCVTNSKKTMHTGRIVGSFCVGTNKLYDFMDNNPFIEMLRVDYVNDPRIVAKQPKMTAINSCIEVDITGQVSSDSIGTRMFSGFGGQVDFISGAAMSEDGLGKPIIALRSTTNKGATKIVPTLNQGAGVVTSRALVRYVVTEWGIASLFGRSLQQRAYELIQVAHPDHREALEKAAFERLKVMPEKKMANDLGINLPALHFAMQIKDLKMTKNILDSSKKFLDYRNHMGESLIHIAVKYRFNEMIHWLVNEGLDVDSLDFSNRTALHLAVTIKHEDMVRCLLDCNASNNAKDLYGKSPFHMAVQTGNISLIKLFVKFGANVLDITLSTHQTALHLALKNEDEETFIFLFNNHVGDINTADVYGETLLHILARQKSENLAMLLLKRGADLKLLNKDNETALHFAIHSRNYNISKIFVENGADVNARNKYGESPLHLAIRYKDLRLVNLLIINNANLSEQTNDQDTMLHIAINYFHADIVNLLIKYGVNIHLRNSWDLDPFHLAIKNKCLDGAKILLNKGADVNSVAFGKFVGNHPKGNDEDQTFTPLHTAIVQKDIAAAKLLLENGAKLDFSNNYEIFLAVESGCVEIVEQLIKHGANVNAVNVTGESLLYTAMKIRNKEEVQTLLHFGAATKSINETGNENETALHLAVKAKDEKFVQFLLDIGIDVNICNAEDLTALFYARDGTNISNLLIANIALLKINNFFVSQRNEIIIDALEEFKSHFLVCLNELLSIKEETCCNTSLMNFLVKDIFALAKLARHKQVVDKFKAITNAKNYPIYFKKLEENIEKAADRWELIRQVKDLLCTLKYFQLLYDVLDNISLEAGLSKICSLNKAFNLCGRRYLREPFQPLKRCPRWVCVEDAVKVINSEQLVFIQGGAATPIELVRAMTEHGVCTNLRGVRLIHMGLEGDAPFANPEFEKHFRSTSLYIGANLREAVNEGRADYIPVFNHETPNLFWHKRLVPDVALIHVSAPDAKGFCSLGTSVDCARAAICTSKVIVAQVNEHMPRTFGDAVIHSSHFDWAVKHDCPLPCIAGTPPNDIESEIGKIISTRLVDDGATLQLGIGNIPDAILCALGNHKDLGIHTEVFSDGMVDLVEKGCVTNKRKTKHKGRLVSTMAIGTKKLYDFVHNNPFISMLGLNYVNDPRVISKQHKMTAINSCIEMDITGQICSDSLGTKMYSGHGGQLDFMRGAALGLDGRGKPIIALPSVTSKGESRIQPVLKLGGGVVTTRAHAHYVVTEHGIAYLYGKTLRQRAYALIQIAHPDHRECLEKAAYDRLKSMPTKYL</sequence>
<dbReference type="Gene3D" id="3.40.1080.10">
    <property type="entry name" value="Glutaconate Coenzyme A-transferase"/>
    <property type="match status" value="2"/>
</dbReference>
<feature type="repeat" description="ANK" evidence="3">
    <location>
        <begin position="720"/>
        <end position="752"/>
    </location>
</feature>
<dbReference type="PROSITE" id="PS50297">
    <property type="entry name" value="ANK_REP_REGION"/>
    <property type="match status" value="9"/>
</dbReference>
<feature type="domain" description="Acetyl-CoA hydrolase/transferase C-terminal" evidence="5">
    <location>
        <begin position="314"/>
        <end position="468"/>
    </location>
</feature>
<dbReference type="PANTHER" id="PTHR21432">
    <property type="entry name" value="ACETYL-COA HYDROLASE-RELATED"/>
    <property type="match status" value="1"/>
</dbReference>